<dbReference type="InterPro" id="IPR004256">
    <property type="entry name" value="DUF234"/>
</dbReference>
<name>A0ABU7FXF8_9ACTN</name>
<evidence type="ECO:0000313" key="2">
    <source>
        <dbReference type="EMBL" id="MED7828607.1"/>
    </source>
</evidence>
<accession>A0ABU7FXF8</accession>
<protein>
    <submittedName>
        <fullName evidence="2">DUF234 domain-containing protein</fullName>
    </submittedName>
</protein>
<proteinExistence type="predicted"/>
<organism evidence="2 3">
    <name type="scientific">Streptomyces chiangmaiensis</name>
    <dbReference type="NCBI Taxonomy" id="766497"/>
    <lineage>
        <taxon>Bacteria</taxon>
        <taxon>Bacillati</taxon>
        <taxon>Actinomycetota</taxon>
        <taxon>Actinomycetes</taxon>
        <taxon>Kitasatosporales</taxon>
        <taxon>Streptomycetaceae</taxon>
        <taxon>Streptomyces</taxon>
    </lineage>
</organism>
<evidence type="ECO:0000259" key="1">
    <source>
        <dbReference type="Pfam" id="PF03008"/>
    </source>
</evidence>
<dbReference type="Proteomes" id="UP001333996">
    <property type="component" value="Unassembled WGS sequence"/>
</dbReference>
<dbReference type="EMBL" id="JAYWVC010000434">
    <property type="protein sequence ID" value="MED7828607.1"/>
    <property type="molecule type" value="Genomic_DNA"/>
</dbReference>
<feature type="domain" description="DUF234" evidence="1">
    <location>
        <begin position="46"/>
        <end position="136"/>
    </location>
</feature>
<feature type="non-terminal residue" evidence="2">
    <location>
        <position position="1"/>
    </location>
</feature>
<reference evidence="2" key="1">
    <citation type="submission" date="2024-01" db="EMBL/GenBank/DDBJ databases">
        <title>First draft genome sequence data of TA4-1, the type strain of Gram-positive actinobacterium Streptomyces chiangmaiensis.</title>
        <authorList>
            <person name="Yasawong M."/>
            <person name="Nantapong N."/>
        </authorList>
    </citation>
    <scope>NUCLEOTIDE SEQUENCE</scope>
    <source>
        <strain evidence="2">TA4-1</strain>
    </source>
</reference>
<dbReference type="RefSeq" id="WP_329512941.1">
    <property type="nucleotide sequence ID" value="NZ_JAYWVC010000434.1"/>
</dbReference>
<evidence type="ECO:0000313" key="3">
    <source>
        <dbReference type="Proteomes" id="UP001333996"/>
    </source>
</evidence>
<gene>
    <name evidence="2" type="ORF">VXC91_43935</name>
</gene>
<sequence>SPLLRRMVEEKRVLAVDEPVSIRPGKPALYRVADTNLRLYLAALRSAQEQARRGRPEAAFRLVERRWPTWRGRAVEPLVRESLELAAASGALPWPDTAVVGGWWNRQFNPEVDLVGADRAPVAQYLHFVGSIKWLDTPFDDHDLAELLRSAPQVPGFAPGSTGIVVVSLSGIAPDLDQGKTDLIWGAGDVLSAWQPAN</sequence>
<dbReference type="Pfam" id="PF03008">
    <property type="entry name" value="DUF234"/>
    <property type="match status" value="1"/>
</dbReference>
<comment type="caution">
    <text evidence="2">The sequence shown here is derived from an EMBL/GenBank/DDBJ whole genome shotgun (WGS) entry which is preliminary data.</text>
</comment>
<keyword evidence="3" id="KW-1185">Reference proteome</keyword>